<proteinExistence type="predicted"/>
<accession>A0A5S5DS16</accession>
<dbReference type="EMBL" id="VNIA01000002">
    <property type="protein sequence ID" value="TYP98713.1"/>
    <property type="molecule type" value="Genomic_DNA"/>
</dbReference>
<sequence>MKKIILGVSVLLFVSCEYLTVQTKKDTHEEPVIASVGEVNLYKSDINNIIPYGISKQDSTVLVKSYINSWAKQQLLLQKAEENISEVNSNEIDVLVKKYRESLYINGYKERLVKQQLDTIVTEDEVVNYYNQNKENFKLNEELLQIKFIYFGKDFLDKKEAIKKFKSVKEEDLEDLENLTINFKDYHLRDSTWITYDDVLKKIPPFRAEPKEKLLKISKFIQKEDSLGVYLVAVKEVLKRNDIAPLSYIESNIKQLILHKRKLELIREIEKTLINDAIKNNNFKEY</sequence>
<dbReference type="InterPro" id="IPR027304">
    <property type="entry name" value="Trigger_fact/SurA_dom_sf"/>
</dbReference>
<protein>
    <submittedName>
        <fullName evidence="1">Uncharacterized protein</fullName>
    </submittedName>
</protein>
<evidence type="ECO:0000313" key="1">
    <source>
        <dbReference type="EMBL" id="TYP98713.1"/>
    </source>
</evidence>
<dbReference type="PROSITE" id="PS51257">
    <property type="entry name" value="PROKAR_LIPOPROTEIN"/>
    <property type="match status" value="1"/>
</dbReference>
<dbReference type="AlphaFoldDB" id="A0A5S5DS16"/>
<dbReference type="OrthoDB" id="9785180at2"/>
<keyword evidence="2" id="KW-1185">Reference proteome</keyword>
<evidence type="ECO:0000313" key="2">
    <source>
        <dbReference type="Proteomes" id="UP000323136"/>
    </source>
</evidence>
<dbReference type="RefSeq" id="WP_148869530.1">
    <property type="nucleotide sequence ID" value="NZ_VNIA01000002.1"/>
</dbReference>
<dbReference type="Proteomes" id="UP000323136">
    <property type="component" value="Unassembled WGS sequence"/>
</dbReference>
<dbReference type="SUPFAM" id="SSF109998">
    <property type="entry name" value="Triger factor/SurA peptide-binding domain-like"/>
    <property type="match status" value="1"/>
</dbReference>
<name>A0A5S5DS16_9FLAO</name>
<comment type="caution">
    <text evidence="1">The sequence shown here is derived from an EMBL/GenBank/DDBJ whole genome shotgun (WGS) entry which is preliminary data.</text>
</comment>
<organism evidence="1 2">
    <name type="scientific">Tenacibaculum adriaticum</name>
    <dbReference type="NCBI Taxonomy" id="413713"/>
    <lineage>
        <taxon>Bacteria</taxon>
        <taxon>Pseudomonadati</taxon>
        <taxon>Bacteroidota</taxon>
        <taxon>Flavobacteriia</taxon>
        <taxon>Flavobacteriales</taxon>
        <taxon>Flavobacteriaceae</taxon>
        <taxon>Tenacibaculum</taxon>
    </lineage>
</organism>
<gene>
    <name evidence="1" type="ORF">C7447_10228</name>
</gene>
<reference evidence="1 2" key="1">
    <citation type="submission" date="2019-07" db="EMBL/GenBank/DDBJ databases">
        <title>Genomic Encyclopedia of Type Strains, Phase IV (KMG-IV): sequencing the most valuable type-strain genomes for metagenomic binning, comparative biology and taxonomic classification.</title>
        <authorList>
            <person name="Goeker M."/>
        </authorList>
    </citation>
    <scope>NUCLEOTIDE SEQUENCE [LARGE SCALE GENOMIC DNA]</scope>
    <source>
        <strain evidence="1 2">DSM 18961</strain>
    </source>
</reference>